<dbReference type="AlphaFoldDB" id="G5QHI2"/>
<accession>G5QHI2</accession>
<sequence length="37" mass="4393">MMSDPIWVPDCTDMMSARYAFGDQHDAQSFCLKHYFF</sequence>
<protein>
    <submittedName>
        <fullName evidence="1">Uncharacterized protein</fullName>
    </submittedName>
</protein>
<dbReference type="Proteomes" id="UP000004903">
    <property type="component" value="Unassembled WGS sequence"/>
</dbReference>
<evidence type="ECO:0000313" key="1">
    <source>
        <dbReference type="EMBL" id="EHC90887.1"/>
    </source>
</evidence>
<gene>
    <name evidence="1" type="ORF">LTSERUB_1929</name>
</gene>
<dbReference type="EMBL" id="AFCT01000716">
    <property type="protein sequence ID" value="EHC90887.1"/>
    <property type="molecule type" value="Genomic_DNA"/>
</dbReference>
<reference evidence="1 2" key="1">
    <citation type="journal article" date="2011" name="BMC Genomics">
        <title>Genome sequencing reveals diversification of virulence factor content and possible host adaptation in distinct subpopulations of Salmonella enterica.</title>
        <authorList>
            <person name="den Bakker H.C."/>
            <person name="Moreno Switt A.I."/>
            <person name="Govoni G."/>
            <person name="Cummings C.A."/>
            <person name="Ranieri M.L."/>
            <person name="Degoricija L."/>
            <person name="Hoelzer K."/>
            <person name="Rodriguez-Rivera L.D."/>
            <person name="Brown S."/>
            <person name="Bolchacova E."/>
            <person name="Furtado M.R."/>
            <person name="Wiedmann M."/>
        </authorList>
    </citation>
    <scope>NUCLEOTIDE SEQUENCE [LARGE SCALE GENOMIC DNA]</scope>
    <source>
        <strain evidence="1 2">A4-653</strain>
    </source>
</reference>
<proteinExistence type="predicted"/>
<dbReference type="PATRIC" id="fig|913081.3.peg.1546"/>
<comment type="caution">
    <text evidence="1">The sequence shown here is derived from an EMBL/GenBank/DDBJ whole genome shotgun (WGS) entry which is preliminary data.</text>
</comment>
<name>G5QHI2_SALRU</name>
<evidence type="ECO:0000313" key="2">
    <source>
        <dbReference type="Proteomes" id="UP000004903"/>
    </source>
</evidence>
<organism evidence="1 2">
    <name type="scientific">Salmonella enterica subsp. enterica serovar Rubislaw str. A4-653</name>
    <dbReference type="NCBI Taxonomy" id="913081"/>
    <lineage>
        <taxon>Bacteria</taxon>
        <taxon>Pseudomonadati</taxon>
        <taxon>Pseudomonadota</taxon>
        <taxon>Gammaproteobacteria</taxon>
        <taxon>Enterobacterales</taxon>
        <taxon>Enterobacteriaceae</taxon>
        <taxon>Salmonella</taxon>
    </lineage>
</organism>